<dbReference type="GO" id="GO:0005576">
    <property type="term" value="C:extracellular region"/>
    <property type="evidence" value="ECO:0007669"/>
    <property type="project" value="InterPro"/>
</dbReference>
<dbReference type="Pfam" id="PF00188">
    <property type="entry name" value="CAP"/>
    <property type="match status" value="1"/>
</dbReference>
<dbReference type="CDD" id="cd05380">
    <property type="entry name" value="CAP_euk"/>
    <property type="match status" value="1"/>
</dbReference>
<dbReference type="InterPro" id="IPR035940">
    <property type="entry name" value="CAP_sf"/>
</dbReference>
<dbReference type="SMART" id="SM00254">
    <property type="entry name" value="ShKT"/>
    <property type="match status" value="2"/>
</dbReference>
<proteinExistence type="predicted"/>
<dbReference type="AlphaFoldDB" id="A0A8J1Y116"/>
<dbReference type="PROSITE" id="PS01009">
    <property type="entry name" value="CRISP_1"/>
    <property type="match status" value="1"/>
</dbReference>
<dbReference type="EMBL" id="CAIIXF020000001">
    <property type="protein sequence ID" value="CAH1773350.1"/>
    <property type="molecule type" value="Genomic_DNA"/>
</dbReference>
<dbReference type="InterPro" id="IPR018244">
    <property type="entry name" value="Allrgn_V5/Tpx1_CS"/>
</dbReference>
<dbReference type="PROSITE" id="PS51670">
    <property type="entry name" value="SHKT"/>
    <property type="match status" value="2"/>
</dbReference>
<organism evidence="2 3">
    <name type="scientific">Owenia fusiformis</name>
    <name type="common">Polychaete worm</name>
    <dbReference type="NCBI Taxonomy" id="6347"/>
    <lineage>
        <taxon>Eukaryota</taxon>
        <taxon>Metazoa</taxon>
        <taxon>Spiralia</taxon>
        <taxon>Lophotrochozoa</taxon>
        <taxon>Annelida</taxon>
        <taxon>Polychaeta</taxon>
        <taxon>Sedentaria</taxon>
        <taxon>Canalipalpata</taxon>
        <taxon>Sabellida</taxon>
        <taxon>Oweniida</taxon>
        <taxon>Oweniidae</taxon>
        <taxon>Owenia</taxon>
    </lineage>
</organism>
<gene>
    <name evidence="2" type="ORF">OFUS_LOCUS962</name>
</gene>
<evidence type="ECO:0000256" key="1">
    <source>
        <dbReference type="PROSITE-ProRule" id="PRU01005"/>
    </source>
</evidence>
<dbReference type="OrthoDB" id="674273at2759"/>
<dbReference type="Proteomes" id="UP000749559">
    <property type="component" value="Unassembled WGS sequence"/>
</dbReference>
<dbReference type="Pfam" id="PF01549">
    <property type="entry name" value="ShK"/>
    <property type="match status" value="2"/>
</dbReference>
<evidence type="ECO:0000313" key="3">
    <source>
        <dbReference type="Proteomes" id="UP000749559"/>
    </source>
</evidence>
<protein>
    <submittedName>
        <fullName evidence="2">Uncharacterized protein</fullName>
    </submittedName>
</protein>
<dbReference type="PANTHER" id="PTHR10334">
    <property type="entry name" value="CYSTEINE-RICH SECRETORY PROTEIN-RELATED"/>
    <property type="match status" value="1"/>
</dbReference>
<dbReference type="Gene3D" id="3.40.33.10">
    <property type="entry name" value="CAP"/>
    <property type="match status" value="1"/>
</dbReference>
<dbReference type="SMART" id="SM00198">
    <property type="entry name" value="SCP"/>
    <property type="match status" value="1"/>
</dbReference>
<comment type="caution">
    <text evidence="2">The sequence shown here is derived from an EMBL/GenBank/DDBJ whole genome shotgun (WGS) entry which is preliminary data.</text>
</comment>
<dbReference type="InterPro" id="IPR002413">
    <property type="entry name" value="V5_allergen-like"/>
</dbReference>
<dbReference type="PRINTS" id="PR00837">
    <property type="entry name" value="V5TPXLIKE"/>
</dbReference>
<accession>A0A8J1Y116</accession>
<sequence length="389" mass="42246">SSATMILQYLILVIGLISHYAWSRGDVSGDRDLTKEEMQYFLDLHNEYRAKTARGETPNQPKAANMVAMEWDDRLEKSAQGRADTCLKGHDTNEERMFKPYPFVGQNYAGNYGIRQSFDAWYNEYKDYSYSGPSCNAVCGHYTALVWATTSLVGCGYNDCGDGWDIMHCNYAPGGNTANAETGIEDKPYIEGEPCSQCPVGYSFCMDNVLCASKRACSAGGGDCKCTLTGCKNGKFNKKECSCTCDDGWSGAGCDVECKDGIDYCSGFVDQGQCEWDAMMWMWMADVCRKSCKKCDPADDPNKVNSVNIAVHTTVKGAKGGDGDKANNSDNMQGDQPKVAGNNDKPASGGGNCVNSFDESKCSTWAANGECSANPDWMQANCAKACGQC</sequence>
<name>A0A8J1Y116_OWEFU</name>
<dbReference type="InterPro" id="IPR001283">
    <property type="entry name" value="CRISP-related"/>
</dbReference>
<feature type="non-terminal residue" evidence="2">
    <location>
        <position position="389"/>
    </location>
</feature>
<reference evidence="2" key="1">
    <citation type="submission" date="2022-03" db="EMBL/GenBank/DDBJ databases">
        <authorList>
            <person name="Martin C."/>
        </authorList>
    </citation>
    <scope>NUCLEOTIDE SEQUENCE</scope>
</reference>
<comment type="caution">
    <text evidence="1">Lacks conserved residue(s) required for the propagation of feature annotation.</text>
</comment>
<dbReference type="InterPro" id="IPR014044">
    <property type="entry name" value="CAP_dom"/>
</dbReference>
<dbReference type="InterPro" id="IPR003582">
    <property type="entry name" value="ShKT_dom"/>
</dbReference>
<dbReference type="SUPFAM" id="SSF55797">
    <property type="entry name" value="PR-1-like"/>
    <property type="match status" value="1"/>
</dbReference>
<keyword evidence="3" id="KW-1185">Reference proteome</keyword>
<evidence type="ECO:0000313" key="2">
    <source>
        <dbReference type="EMBL" id="CAH1773350.1"/>
    </source>
</evidence>
<dbReference type="PROSITE" id="PS00018">
    <property type="entry name" value="EF_HAND_1"/>
    <property type="match status" value="1"/>
</dbReference>
<dbReference type="PRINTS" id="PR00838">
    <property type="entry name" value="V5ALLERGEN"/>
</dbReference>
<dbReference type="InterPro" id="IPR018247">
    <property type="entry name" value="EF_Hand_1_Ca_BS"/>
</dbReference>